<name>A0A445L7X8_GLYSO</name>
<evidence type="ECO:0000313" key="2">
    <source>
        <dbReference type="Proteomes" id="UP000289340"/>
    </source>
</evidence>
<dbReference type="EMBL" id="QZWG01000003">
    <property type="protein sequence ID" value="RZC19350.1"/>
    <property type="molecule type" value="Genomic_DNA"/>
</dbReference>
<organism evidence="1 2">
    <name type="scientific">Glycine soja</name>
    <name type="common">Wild soybean</name>
    <dbReference type="NCBI Taxonomy" id="3848"/>
    <lineage>
        <taxon>Eukaryota</taxon>
        <taxon>Viridiplantae</taxon>
        <taxon>Streptophyta</taxon>
        <taxon>Embryophyta</taxon>
        <taxon>Tracheophyta</taxon>
        <taxon>Spermatophyta</taxon>
        <taxon>Magnoliopsida</taxon>
        <taxon>eudicotyledons</taxon>
        <taxon>Gunneridae</taxon>
        <taxon>Pentapetalae</taxon>
        <taxon>rosids</taxon>
        <taxon>fabids</taxon>
        <taxon>Fabales</taxon>
        <taxon>Fabaceae</taxon>
        <taxon>Papilionoideae</taxon>
        <taxon>50 kb inversion clade</taxon>
        <taxon>NPAAA clade</taxon>
        <taxon>indigoferoid/millettioid clade</taxon>
        <taxon>Phaseoleae</taxon>
        <taxon>Glycine</taxon>
        <taxon>Glycine subgen. Soja</taxon>
    </lineage>
</organism>
<dbReference type="Pfam" id="PF04646">
    <property type="entry name" value="DUF604"/>
    <property type="match status" value="1"/>
</dbReference>
<dbReference type="Proteomes" id="UP000289340">
    <property type="component" value="Chromosome 3"/>
</dbReference>
<reference evidence="1 2" key="1">
    <citation type="submission" date="2018-09" db="EMBL/GenBank/DDBJ databases">
        <title>A high-quality reference genome of wild soybean provides a powerful tool to mine soybean genomes.</title>
        <authorList>
            <person name="Xie M."/>
            <person name="Chung C.Y.L."/>
            <person name="Li M.-W."/>
            <person name="Wong F.-L."/>
            <person name="Chan T.-F."/>
            <person name="Lam H.-M."/>
        </authorList>
    </citation>
    <scope>NUCLEOTIDE SEQUENCE [LARGE SCALE GENOMIC DNA]</scope>
    <source>
        <strain evidence="2">cv. W05</strain>
        <tissue evidence="1">Hypocotyl of etiolated seedlings</tissue>
    </source>
</reference>
<dbReference type="InterPro" id="IPR006740">
    <property type="entry name" value="DUF604"/>
</dbReference>
<sequence>MSSDPCQQPTMFFLDQATKVGKSGSITIYKRHEGNESKCFRSGTNNLELQRITVTALKLDPKYWKNVPRRYCCQLLGGGSIKNGNMDIRIKKCKSHETIPI</sequence>
<accession>A0A445L7X8</accession>
<dbReference type="AlphaFoldDB" id="A0A445L7X8"/>
<comment type="caution">
    <text evidence="1">The sequence shown here is derived from an EMBL/GenBank/DDBJ whole genome shotgun (WGS) entry which is preliminary data.</text>
</comment>
<keyword evidence="2" id="KW-1185">Reference proteome</keyword>
<protein>
    <submittedName>
        <fullName evidence="1">Uncharacterized protein</fullName>
    </submittedName>
</protein>
<proteinExistence type="predicted"/>
<evidence type="ECO:0000313" key="1">
    <source>
        <dbReference type="EMBL" id="RZC19350.1"/>
    </source>
</evidence>
<gene>
    <name evidence="1" type="ORF">D0Y65_006250</name>
</gene>